<dbReference type="EMBL" id="CAJNOJ010000111">
    <property type="protein sequence ID" value="CAF1134559.1"/>
    <property type="molecule type" value="Genomic_DNA"/>
</dbReference>
<dbReference type="Proteomes" id="UP000663852">
    <property type="component" value="Unassembled WGS sequence"/>
</dbReference>
<feature type="signal peptide" evidence="1">
    <location>
        <begin position="1"/>
        <end position="17"/>
    </location>
</feature>
<evidence type="ECO:0000313" key="2">
    <source>
        <dbReference type="EMBL" id="CAF1134559.1"/>
    </source>
</evidence>
<evidence type="ECO:0000313" key="3">
    <source>
        <dbReference type="Proteomes" id="UP000663852"/>
    </source>
</evidence>
<keyword evidence="1" id="KW-0732">Signal</keyword>
<proteinExistence type="predicted"/>
<comment type="caution">
    <text evidence="2">The sequence shown here is derived from an EMBL/GenBank/DDBJ whole genome shotgun (WGS) entry which is preliminary data.</text>
</comment>
<reference evidence="2" key="1">
    <citation type="submission" date="2021-02" db="EMBL/GenBank/DDBJ databases">
        <authorList>
            <person name="Nowell W R."/>
        </authorList>
    </citation>
    <scope>NUCLEOTIDE SEQUENCE</scope>
</reference>
<name>A0A814RKB1_ADIRI</name>
<dbReference type="OrthoDB" id="10019267at2759"/>
<sequence>MISFLLIFLTYINHLKSDQYIPFFVMKPNTIINQTLHSYCKEQYEFRNRPMYINLTEWPSGFIYGHNPYETNDFDYNTVYEECTIELRASLTDQIRLVFDSFEKNLSDDYDQDYMISLPKLPCLRIRDNEKIITYDCYASSLSVKSYQFNEYISSTNIIYLELIQPPILTFNDYDDDHFNPYELKFFFTKLSRKTNHGLCLDEHLIDCNDSYCVHENALYQFILSHVLICYI</sequence>
<organism evidence="2 3">
    <name type="scientific">Adineta ricciae</name>
    <name type="common">Rotifer</name>
    <dbReference type="NCBI Taxonomy" id="249248"/>
    <lineage>
        <taxon>Eukaryota</taxon>
        <taxon>Metazoa</taxon>
        <taxon>Spiralia</taxon>
        <taxon>Gnathifera</taxon>
        <taxon>Rotifera</taxon>
        <taxon>Eurotatoria</taxon>
        <taxon>Bdelloidea</taxon>
        <taxon>Adinetida</taxon>
        <taxon>Adinetidae</taxon>
        <taxon>Adineta</taxon>
    </lineage>
</organism>
<evidence type="ECO:0000256" key="1">
    <source>
        <dbReference type="SAM" id="SignalP"/>
    </source>
</evidence>
<gene>
    <name evidence="2" type="ORF">EDS130_LOCUS21751</name>
</gene>
<accession>A0A814RKB1</accession>
<dbReference type="AlphaFoldDB" id="A0A814RKB1"/>
<protein>
    <submittedName>
        <fullName evidence="2">Uncharacterized protein</fullName>
    </submittedName>
</protein>
<feature type="chain" id="PRO_5032760292" evidence="1">
    <location>
        <begin position="18"/>
        <end position="232"/>
    </location>
</feature>